<dbReference type="InterPro" id="IPR006311">
    <property type="entry name" value="TAT_signal"/>
</dbReference>
<evidence type="ECO:0000313" key="3">
    <source>
        <dbReference type="Proteomes" id="UP000551501"/>
    </source>
</evidence>
<evidence type="ECO:0000259" key="1">
    <source>
        <dbReference type="Pfam" id="PF08924"/>
    </source>
</evidence>
<dbReference type="AlphaFoldDB" id="A0A840EU90"/>
<dbReference type="Pfam" id="PF08924">
    <property type="entry name" value="Rv2525c_GlyHyd-like"/>
    <property type="match status" value="1"/>
</dbReference>
<dbReference type="InterPro" id="IPR017853">
    <property type="entry name" value="GH"/>
</dbReference>
<keyword evidence="3" id="KW-1185">Reference proteome</keyword>
<name>A0A840EU90_9ACTN</name>
<dbReference type="SUPFAM" id="SSF51445">
    <property type="entry name" value="(Trans)glycosidases"/>
    <property type="match status" value="1"/>
</dbReference>
<dbReference type="InterPro" id="IPR015020">
    <property type="entry name" value="Rv2525c-like_Glyco_Hydro-like"/>
</dbReference>
<reference evidence="2 3" key="1">
    <citation type="submission" date="2020-08" db="EMBL/GenBank/DDBJ databases">
        <title>Sequencing the genomes of 1000 actinobacteria strains.</title>
        <authorList>
            <person name="Klenk H.-P."/>
        </authorList>
    </citation>
    <scope>NUCLEOTIDE SEQUENCE [LARGE SCALE GENOMIC DNA]</scope>
    <source>
        <strain evidence="2 3">DSM 45298</strain>
    </source>
</reference>
<gene>
    <name evidence="2" type="ORF">BKA16_003047</name>
</gene>
<dbReference type="EMBL" id="JACIFP010000001">
    <property type="protein sequence ID" value="MBB4136495.1"/>
    <property type="molecule type" value="Genomic_DNA"/>
</dbReference>
<evidence type="ECO:0000313" key="2">
    <source>
        <dbReference type="EMBL" id="MBB4136495.1"/>
    </source>
</evidence>
<dbReference type="Proteomes" id="UP000551501">
    <property type="component" value="Unassembled WGS sequence"/>
</dbReference>
<comment type="caution">
    <text evidence="2">The sequence shown here is derived from an EMBL/GenBank/DDBJ whole genome shotgun (WGS) entry which is preliminary data.</text>
</comment>
<dbReference type="RefSeq" id="WP_183371476.1">
    <property type="nucleotide sequence ID" value="NZ_BAABHL010000082.1"/>
</dbReference>
<organism evidence="2 3">
    <name type="scientific">Gordonia humi</name>
    <dbReference type="NCBI Taxonomy" id="686429"/>
    <lineage>
        <taxon>Bacteria</taxon>
        <taxon>Bacillati</taxon>
        <taxon>Actinomycetota</taxon>
        <taxon>Actinomycetes</taxon>
        <taxon>Mycobacteriales</taxon>
        <taxon>Gordoniaceae</taxon>
        <taxon>Gordonia</taxon>
    </lineage>
</organism>
<accession>A0A840EU90</accession>
<feature type="domain" description="Rv2525c-like glycoside hydrolase-like" evidence="1">
    <location>
        <begin position="61"/>
        <end position="237"/>
    </location>
</feature>
<proteinExistence type="predicted"/>
<dbReference type="PROSITE" id="PS51318">
    <property type="entry name" value="TAT"/>
    <property type="match status" value="1"/>
</dbReference>
<sequence length="247" mass="25527">MSLTRRTFLASAVAGAGVAVAGRSGGRAAAAGSSELPPSGAADPGLGTLLDYAVGVPSAAAVRGAGHRGVIRYVSDRRPGAEFMTGKPLLRAEADQMRAAGLAVVSCYQFGKAETADWLGGFAAGLEHARRGDELHRQAGGPVSAPIYASIDDDPSAEQFYLRIAPYLAGWNAVVGPGRVGLYANAPTIQRAASLGLATRFWQHGWGTPAGYVHPAAHLRQLPGQSRVGGVEVDVNTILKPEFGAWT</sequence>
<dbReference type="Gene3D" id="3.20.20.80">
    <property type="entry name" value="Glycosidases"/>
    <property type="match status" value="1"/>
</dbReference>
<protein>
    <recommendedName>
        <fullName evidence="1">Rv2525c-like glycoside hydrolase-like domain-containing protein</fullName>
    </recommendedName>
</protein>